<reference evidence="2 3" key="1">
    <citation type="submission" date="2016-08" db="EMBL/GenBank/DDBJ databases">
        <title>A Parts List for Fungal Cellulosomes Revealed by Comparative Genomics.</title>
        <authorList>
            <consortium name="DOE Joint Genome Institute"/>
            <person name="Haitjema C.H."/>
            <person name="Gilmore S.P."/>
            <person name="Henske J.K."/>
            <person name="Solomon K.V."/>
            <person name="De Groot R."/>
            <person name="Kuo A."/>
            <person name="Mondo S.J."/>
            <person name="Salamov A.A."/>
            <person name="Labutti K."/>
            <person name="Zhao Z."/>
            <person name="Chiniquy J."/>
            <person name="Barry K."/>
            <person name="Brewer H.M."/>
            <person name="Purvine S.O."/>
            <person name="Wright A.T."/>
            <person name="Boxma B."/>
            <person name="Van Alen T."/>
            <person name="Hackstein J.H."/>
            <person name="Baker S.E."/>
            <person name="Grigoriev I.V."/>
            <person name="O'Malley M.A."/>
        </authorList>
    </citation>
    <scope>NUCLEOTIDE SEQUENCE [LARGE SCALE GENOMIC DNA]</scope>
    <source>
        <strain evidence="2 3">G1</strain>
    </source>
</reference>
<comment type="caution">
    <text evidence="2">The sequence shown here is derived from an EMBL/GenBank/DDBJ whole genome shotgun (WGS) entry which is preliminary data.</text>
</comment>
<feature type="transmembrane region" description="Helical" evidence="1">
    <location>
        <begin position="33"/>
        <end position="51"/>
    </location>
</feature>
<evidence type="ECO:0000313" key="3">
    <source>
        <dbReference type="Proteomes" id="UP000193920"/>
    </source>
</evidence>
<gene>
    <name evidence="2" type="ORF">LY90DRAFT_663275</name>
</gene>
<dbReference type="Proteomes" id="UP000193920">
    <property type="component" value="Unassembled WGS sequence"/>
</dbReference>
<protein>
    <submittedName>
        <fullName evidence="2">Uncharacterized protein</fullName>
    </submittedName>
</protein>
<dbReference type="AlphaFoldDB" id="A0A1Y2FR40"/>
<feature type="transmembrane region" description="Helical" evidence="1">
    <location>
        <begin position="93"/>
        <end position="114"/>
    </location>
</feature>
<feature type="transmembrane region" description="Helical" evidence="1">
    <location>
        <begin position="57"/>
        <end position="81"/>
    </location>
</feature>
<evidence type="ECO:0000256" key="1">
    <source>
        <dbReference type="SAM" id="Phobius"/>
    </source>
</evidence>
<organism evidence="2 3">
    <name type="scientific">Neocallimastix californiae</name>
    <dbReference type="NCBI Taxonomy" id="1754190"/>
    <lineage>
        <taxon>Eukaryota</taxon>
        <taxon>Fungi</taxon>
        <taxon>Fungi incertae sedis</taxon>
        <taxon>Chytridiomycota</taxon>
        <taxon>Chytridiomycota incertae sedis</taxon>
        <taxon>Neocallimastigomycetes</taxon>
        <taxon>Neocallimastigales</taxon>
        <taxon>Neocallimastigaceae</taxon>
        <taxon>Neocallimastix</taxon>
    </lineage>
</organism>
<dbReference type="EMBL" id="MCOG01000003">
    <property type="protein sequence ID" value="ORY85784.1"/>
    <property type="molecule type" value="Genomic_DNA"/>
</dbReference>
<keyword evidence="3" id="KW-1185">Reference proteome</keyword>
<accession>A0A1Y2FR40</accession>
<keyword evidence="1" id="KW-0472">Membrane</keyword>
<keyword evidence="1" id="KW-1133">Transmembrane helix</keyword>
<sequence>MSYGEEKIKNRHFPRLGKCICCFCLKEDKSTITCTYLLMVFFVSSLSYSIHRAGFNIHTILGSIVSVILIISLILLLIGIIKVKINYLKQFKYIFFIFLLYTLFDLVSTFYRYIISDSFYDAMYKELKNGNNDMKESEIKAFIKLKSYSYLGISLVELIIYTYYYFVTCSYIEDVEVTVGYNLDNREYESGLINSNSNDEF</sequence>
<keyword evidence="1" id="KW-0812">Transmembrane</keyword>
<name>A0A1Y2FR40_9FUNG</name>
<proteinExistence type="predicted"/>
<evidence type="ECO:0000313" key="2">
    <source>
        <dbReference type="EMBL" id="ORY85784.1"/>
    </source>
</evidence>
<feature type="transmembrane region" description="Helical" evidence="1">
    <location>
        <begin position="148"/>
        <end position="166"/>
    </location>
</feature>